<evidence type="ECO:0000256" key="3">
    <source>
        <dbReference type="SAM" id="MobiDB-lite"/>
    </source>
</evidence>
<proteinExistence type="predicted"/>
<gene>
    <name evidence="4" type="ORF">HY912_19415</name>
</gene>
<dbReference type="AlphaFoldDB" id="A0A9D6Z5M8"/>
<dbReference type="GO" id="GO:0008713">
    <property type="term" value="F:ADP-heptose-lipopolysaccharide heptosyltransferase activity"/>
    <property type="evidence" value="ECO:0007669"/>
    <property type="project" value="TreeGrafter"/>
</dbReference>
<comment type="caution">
    <text evidence="4">The sequence shown here is derived from an EMBL/GenBank/DDBJ whole genome shotgun (WGS) entry which is preliminary data.</text>
</comment>
<reference evidence="4" key="1">
    <citation type="submission" date="2020-07" db="EMBL/GenBank/DDBJ databases">
        <title>Huge and variable diversity of episymbiotic CPR bacteria and DPANN archaea in groundwater ecosystems.</title>
        <authorList>
            <person name="He C.Y."/>
            <person name="Keren R."/>
            <person name="Whittaker M."/>
            <person name="Farag I.F."/>
            <person name="Doudna J."/>
            <person name="Cate J.H.D."/>
            <person name="Banfield J.F."/>
        </authorList>
    </citation>
    <scope>NUCLEOTIDE SEQUENCE</scope>
    <source>
        <strain evidence="4">NC_groundwater_1664_Pr3_B-0.1um_52_9</strain>
    </source>
</reference>
<feature type="compositionally biased region" description="Polar residues" evidence="3">
    <location>
        <begin position="358"/>
        <end position="371"/>
    </location>
</feature>
<accession>A0A9D6Z5M8</accession>
<dbReference type="SUPFAM" id="SSF53756">
    <property type="entry name" value="UDP-Glycosyltransferase/glycogen phosphorylase"/>
    <property type="match status" value="1"/>
</dbReference>
<name>A0A9D6Z5M8_9BACT</name>
<organism evidence="4 5">
    <name type="scientific">Desulfomonile tiedjei</name>
    <dbReference type="NCBI Taxonomy" id="2358"/>
    <lineage>
        <taxon>Bacteria</taxon>
        <taxon>Pseudomonadati</taxon>
        <taxon>Thermodesulfobacteriota</taxon>
        <taxon>Desulfomonilia</taxon>
        <taxon>Desulfomonilales</taxon>
        <taxon>Desulfomonilaceae</taxon>
        <taxon>Desulfomonile</taxon>
    </lineage>
</organism>
<protein>
    <submittedName>
        <fullName evidence="4">Glycosyltransferase family 9 protein</fullName>
    </submittedName>
</protein>
<dbReference type="PANTHER" id="PTHR30160:SF1">
    <property type="entry name" value="LIPOPOLYSACCHARIDE 1,2-N-ACETYLGLUCOSAMINETRANSFERASE-RELATED"/>
    <property type="match status" value="1"/>
</dbReference>
<feature type="region of interest" description="Disordered" evidence="3">
    <location>
        <begin position="358"/>
        <end position="381"/>
    </location>
</feature>
<dbReference type="InterPro" id="IPR051199">
    <property type="entry name" value="LPS_LOS_Heptosyltrfase"/>
</dbReference>
<evidence type="ECO:0000313" key="5">
    <source>
        <dbReference type="Proteomes" id="UP000807825"/>
    </source>
</evidence>
<dbReference type="Gene3D" id="3.40.50.2000">
    <property type="entry name" value="Glycogen Phosphorylase B"/>
    <property type="match status" value="2"/>
</dbReference>
<dbReference type="InterPro" id="IPR002201">
    <property type="entry name" value="Glyco_trans_9"/>
</dbReference>
<evidence type="ECO:0000256" key="2">
    <source>
        <dbReference type="ARBA" id="ARBA00022679"/>
    </source>
</evidence>
<dbReference type="PANTHER" id="PTHR30160">
    <property type="entry name" value="TETRAACYLDISACCHARIDE 4'-KINASE-RELATED"/>
    <property type="match status" value="1"/>
</dbReference>
<evidence type="ECO:0000256" key="1">
    <source>
        <dbReference type="ARBA" id="ARBA00022676"/>
    </source>
</evidence>
<evidence type="ECO:0000313" key="4">
    <source>
        <dbReference type="EMBL" id="MBI5251667.1"/>
    </source>
</evidence>
<sequence>MNLSGKRILIIKQSSLGDVVHTLPLAHALKRCYPTCHIGWIVQRSFSGLLEPDPSVDEIIPIFIPSTSDPGAPKGAFKAAAQATWKTLRELRNKFRLKPYDFVLDLHASFRSGLLALTNPGGLRVGFADAKELNTWFQHDRLVPEPDRPHAVDKNLLFATHLGCTPEADDFRLVVSPEAREKVRRFLQESGVRTECKIVYANPAARWETKFWTIQAWAEFADLVIEKMDAMVVFAGSRDDSSYIQAIAERMKNTPVIAAGRLNLAEAVALLEASDIYVGVDSGPMHIAAFTGTPVVALFGPTDPDKVGPYGDGHRVIRRTDLDCLSCRKRSCSDRICLEGIAAETVFQETVEVLSQRAPQETFDPSRNSHFSAKIENSGKC</sequence>
<dbReference type="CDD" id="cd03789">
    <property type="entry name" value="GT9_LPS_heptosyltransferase"/>
    <property type="match status" value="1"/>
</dbReference>
<dbReference type="Proteomes" id="UP000807825">
    <property type="component" value="Unassembled WGS sequence"/>
</dbReference>
<keyword evidence="2" id="KW-0808">Transferase</keyword>
<dbReference type="EMBL" id="JACRDE010000505">
    <property type="protein sequence ID" value="MBI5251667.1"/>
    <property type="molecule type" value="Genomic_DNA"/>
</dbReference>
<dbReference type="GO" id="GO:0009244">
    <property type="term" value="P:lipopolysaccharide core region biosynthetic process"/>
    <property type="evidence" value="ECO:0007669"/>
    <property type="project" value="TreeGrafter"/>
</dbReference>
<dbReference type="Pfam" id="PF01075">
    <property type="entry name" value="Glyco_transf_9"/>
    <property type="match status" value="1"/>
</dbReference>
<keyword evidence="1" id="KW-0328">Glycosyltransferase</keyword>
<dbReference type="GO" id="GO:0005829">
    <property type="term" value="C:cytosol"/>
    <property type="evidence" value="ECO:0007669"/>
    <property type="project" value="TreeGrafter"/>
</dbReference>